<comment type="similarity">
    <text evidence="4">Belongs to the CEP19 family.</text>
</comment>
<evidence type="ECO:0000256" key="9">
    <source>
        <dbReference type="ARBA" id="ARBA00023212"/>
    </source>
</evidence>
<keyword evidence="7" id="KW-0970">Cilium biogenesis/degradation</keyword>
<protein>
    <recommendedName>
        <fullName evidence="5">Centrosomal protein of 19 kDa</fullName>
    </recommendedName>
</protein>
<proteinExistence type="inferred from homology"/>
<dbReference type="OrthoDB" id="2163581at2759"/>
<name>A0A8J1UZY5_OWEFU</name>
<dbReference type="GO" id="GO:0000922">
    <property type="term" value="C:spindle pole"/>
    <property type="evidence" value="ECO:0007669"/>
    <property type="project" value="TreeGrafter"/>
</dbReference>
<accession>A0A8J1UZY5</accession>
<evidence type="ECO:0000256" key="1">
    <source>
        <dbReference type="ARBA" id="ARBA00004114"/>
    </source>
</evidence>
<sequence length="161" mass="18966">MDLRKCGIRFDSPAIVITYIKKDSGKLHRRTMPLRNFNKHSNIKKTTEELKNNPRHKQYLEKISIIQLEKLIGIIQDKLKGISLKKSLETHKQLETVDPSEDLNKVDDETLRIKKAVMDTTFEKNRKKADDPDFQYDLEVDFEKDNAMETIEWDDESDPDF</sequence>
<dbReference type="Proteomes" id="UP000749559">
    <property type="component" value="Unassembled WGS sequence"/>
</dbReference>
<keyword evidence="8" id="KW-0969">Cilium</keyword>
<keyword evidence="6" id="KW-0963">Cytoplasm</keyword>
<dbReference type="EMBL" id="CAIIXF020000004">
    <property type="protein sequence ID" value="CAH1781803.1"/>
    <property type="molecule type" value="Genomic_DNA"/>
</dbReference>
<keyword evidence="9" id="KW-0206">Cytoskeleton</keyword>
<dbReference type="InterPro" id="IPR029412">
    <property type="entry name" value="CEP19"/>
</dbReference>
<dbReference type="GO" id="GO:0036064">
    <property type="term" value="C:ciliary basal body"/>
    <property type="evidence" value="ECO:0007669"/>
    <property type="project" value="TreeGrafter"/>
</dbReference>
<dbReference type="GO" id="GO:0005813">
    <property type="term" value="C:centrosome"/>
    <property type="evidence" value="ECO:0007669"/>
    <property type="project" value="TreeGrafter"/>
</dbReference>
<keyword evidence="10" id="KW-0966">Cell projection</keyword>
<dbReference type="Pfam" id="PF14933">
    <property type="entry name" value="CEP19"/>
    <property type="match status" value="1"/>
</dbReference>
<keyword evidence="12" id="KW-1185">Reference proteome</keyword>
<comment type="caution">
    <text evidence="11">The sequence shown here is derived from an EMBL/GenBank/DDBJ whole genome shotgun (WGS) entry which is preliminary data.</text>
</comment>
<evidence type="ECO:0000256" key="3">
    <source>
        <dbReference type="ARBA" id="ARBA00004186"/>
    </source>
</evidence>
<comment type="subcellular location">
    <subcellularLocation>
        <location evidence="2">Cytoplasm</location>
        <location evidence="2">Cytoskeleton</location>
        <location evidence="2">Cilium basal body</location>
    </subcellularLocation>
    <subcellularLocation>
        <location evidence="1">Cytoplasm</location>
        <location evidence="1">Cytoskeleton</location>
        <location evidence="1">Microtubule organizing center</location>
        <location evidence="1">Centrosome</location>
        <location evidence="1">Centriole</location>
    </subcellularLocation>
    <subcellularLocation>
        <location evidence="3">Cytoplasm</location>
        <location evidence="3">Cytoskeleton</location>
        <location evidence="3">Spindle</location>
    </subcellularLocation>
</comment>
<evidence type="ECO:0000313" key="12">
    <source>
        <dbReference type="Proteomes" id="UP000749559"/>
    </source>
</evidence>
<evidence type="ECO:0000256" key="6">
    <source>
        <dbReference type="ARBA" id="ARBA00022490"/>
    </source>
</evidence>
<evidence type="ECO:0000313" key="11">
    <source>
        <dbReference type="EMBL" id="CAH1781803.1"/>
    </source>
</evidence>
<evidence type="ECO:0000256" key="7">
    <source>
        <dbReference type="ARBA" id="ARBA00022794"/>
    </source>
</evidence>
<evidence type="ECO:0000256" key="5">
    <source>
        <dbReference type="ARBA" id="ARBA00022015"/>
    </source>
</evidence>
<evidence type="ECO:0000256" key="4">
    <source>
        <dbReference type="ARBA" id="ARBA00009371"/>
    </source>
</evidence>
<evidence type="ECO:0000256" key="2">
    <source>
        <dbReference type="ARBA" id="ARBA00004120"/>
    </source>
</evidence>
<dbReference type="PANTHER" id="PTHR31539">
    <property type="entry name" value="CENTROSOMAL PROTEIN OF 19K CEP19"/>
    <property type="match status" value="1"/>
</dbReference>
<evidence type="ECO:0000256" key="8">
    <source>
        <dbReference type="ARBA" id="ARBA00023069"/>
    </source>
</evidence>
<dbReference type="GO" id="GO:0005814">
    <property type="term" value="C:centriole"/>
    <property type="evidence" value="ECO:0007669"/>
    <property type="project" value="UniProtKB-SubCell"/>
</dbReference>
<dbReference type="GO" id="GO:0034454">
    <property type="term" value="P:microtubule anchoring at centrosome"/>
    <property type="evidence" value="ECO:0007669"/>
    <property type="project" value="TreeGrafter"/>
</dbReference>
<gene>
    <name evidence="11" type="ORF">OFUS_LOCUS8322</name>
</gene>
<dbReference type="AlphaFoldDB" id="A0A8J1UZY5"/>
<reference evidence="11" key="1">
    <citation type="submission" date="2022-03" db="EMBL/GenBank/DDBJ databases">
        <authorList>
            <person name="Martin C."/>
        </authorList>
    </citation>
    <scope>NUCLEOTIDE SEQUENCE</scope>
</reference>
<dbReference type="GO" id="GO:0097712">
    <property type="term" value="P:vesicle targeting, trans-Golgi to periciliary membrane compartment"/>
    <property type="evidence" value="ECO:0007669"/>
    <property type="project" value="TreeGrafter"/>
</dbReference>
<evidence type="ECO:0000256" key="10">
    <source>
        <dbReference type="ARBA" id="ARBA00023273"/>
    </source>
</evidence>
<dbReference type="PANTHER" id="PTHR31539:SF1">
    <property type="entry name" value="CENTROSOMAL PROTEIN OF 19 KDA"/>
    <property type="match status" value="1"/>
</dbReference>
<organism evidence="11 12">
    <name type="scientific">Owenia fusiformis</name>
    <name type="common">Polychaete worm</name>
    <dbReference type="NCBI Taxonomy" id="6347"/>
    <lineage>
        <taxon>Eukaryota</taxon>
        <taxon>Metazoa</taxon>
        <taxon>Spiralia</taxon>
        <taxon>Lophotrochozoa</taxon>
        <taxon>Annelida</taxon>
        <taxon>Polychaeta</taxon>
        <taxon>Sedentaria</taxon>
        <taxon>Canalipalpata</taxon>
        <taxon>Sabellida</taxon>
        <taxon>Oweniida</taxon>
        <taxon>Oweniidae</taxon>
        <taxon>Owenia</taxon>
    </lineage>
</organism>